<feature type="chain" id="PRO_5031556508" evidence="8">
    <location>
        <begin position="33"/>
        <end position="477"/>
    </location>
</feature>
<dbReference type="InterPro" id="IPR024607">
    <property type="entry name" value="Sulfatase_CS"/>
</dbReference>
<dbReference type="EMBL" id="JACIJC010000002">
    <property type="protein sequence ID" value="MBB5685159.1"/>
    <property type="molecule type" value="Genomic_DNA"/>
</dbReference>
<reference evidence="10 11" key="1">
    <citation type="submission" date="2020-08" db="EMBL/GenBank/DDBJ databases">
        <title>Genomic Encyclopedia of Type Strains, Phase IV (KMG-IV): sequencing the most valuable type-strain genomes for metagenomic binning, comparative biology and taxonomic classification.</title>
        <authorList>
            <person name="Goeker M."/>
        </authorList>
    </citation>
    <scope>NUCLEOTIDE SEQUENCE [LARGE SCALE GENOMIC DNA]</scope>
    <source>
        <strain evidence="10 11">DSM 25079</strain>
    </source>
</reference>
<dbReference type="Gene3D" id="3.40.720.10">
    <property type="entry name" value="Alkaline Phosphatase, subunit A"/>
    <property type="match status" value="1"/>
</dbReference>
<dbReference type="RefSeq" id="WP_246350389.1">
    <property type="nucleotide sequence ID" value="NZ_JACIJC010000002.1"/>
</dbReference>
<dbReference type="GO" id="GO:0005737">
    <property type="term" value="C:cytoplasm"/>
    <property type="evidence" value="ECO:0007669"/>
    <property type="project" value="TreeGrafter"/>
</dbReference>
<evidence type="ECO:0000256" key="7">
    <source>
        <dbReference type="SAM" id="MobiDB-lite"/>
    </source>
</evidence>
<dbReference type="Proteomes" id="UP000549617">
    <property type="component" value="Unassembled WGS sequence"/>
</dbReference>
<dbReference type="PANTHER" id="PTHR45953:SF1">
    <property type="entry name" value="IDURONATE 2-SULFATASE"/>
    <property type="match status" value="1"/>
</dbReference>
<evidence type="ECO:0000259" key="9">
    <source>
        <dbReference type="Pfam" id="PF00884"/>
    </source>
</evidence>
<evidence type="ECO:0000256" key="3">
    <source>
        <dbReference type="ARBA" id="ARBA00022723"/>
    </source>
</evidence>
<keyword evidence="4 8" id="KW-0732">Signal</keyword>
<dbReference type="PANTHER" id="PTHR45953">
    <property type="entry name" value="IDURONATE 2-SULFATASE"/>
    <property type="match status" value="1"/>
</dbReference>
<evidence type="ECO:0000313" key="10">
    <source>
        <dbReference type="EMBL" id="MBB5685159.1"/>
    </source>
</evidence>
<evidence type="ECO:0000256" key="6">
    <source>
        <dbReference type="ARBA" id="ARBA00022837"/>
    </source>
</evidence>
<evidence type="ECO:0000256" key="2">
    <source>
        <dbReference type="ARBA" id="ARBA00008779"/>
    </source>
</evidence>
<comment type="cofactor">
    <cofactor evidence="1">
        <name>Ca(2+)</name>
        <dbReference type="ChEBI" id="CHEBI:29108"/>
    </cofactor>
</comment>
<dbReference type="InterPro" id="IPR000917">
    <property type="entry name" value="Sulfatase_N"/>
</dbReference>
<name>A0A7W9EDQ0_9SPHN</name>
<sequence>MGEIRRRKRRIARSVIFTMIALQSLGSPAAWAHPKSAQPVQPRKNVLLIIADDLNTRLGAYGSPVVQTPNIDRLARSGVTFERAYSQFPLCGPSRASFLTGMRPDTTHILDLQTKLRDKVPSVVTLPQYFRQNGYFSGRVGKVFHQGVPSDIGTGGPDDPLSWDHVINPAGRDKQAERDGRIINMTPKIPLGIAFAYLPDDGPDEAQTDGMVATEAIKMIEAHKDKPFFIAVGFYRPHVPAVAPKKYFDLYPDDRLHWAPEGPGNIKSVLPAAVGLGAKLSQGLTDDQRRQMVRSYYASTSFMDAQVGRVLDGLEKSGAAKNTIVIFISDHGYNLGEHGEWQKDVLWEQSTRVPLIVYTPGANGNGRKSERLVELLDVYPTLTDLAGLPGNQNTQGRSLRPLLDRPNGPWSRPAQSQAANGRSVRFKEWRYSEWGENGLVGRELYNLNRDPGEYQNLAGNPRYRKILDRLKGMLPKA</sequence>
<dbReference type="PROSITE" id="PS00149">
    <property type="entry name" value="SULFATASE_2"/>
    <property type="match status" value="1"/>
</dbReference>
<accession>A0A7W9EDQ0</accession>
<evidence type="ECO:0000313" key="11">
    <source>
        <dbReference type="Proteomes" id="UP000549617"/>
    </source>
</evidence>
<evidence type="ECO:0000256" key="5">
    <source>
        <dbReference type="ARBA" id="ARBA00022801"/>
    </source>
</evidence>
<comment type="caution">
    <text evidence="10">The sequence shown here is derived from an EMBL/GenBank/DDBJ whole genome shotgun (WGS) entry which is preliminary data.</text>
</comment>
<evidence type="ECO:0000256" key="8">
    <source>
        <dbReference type="SAM" id="SignalP"/>
    </source>
</evidence>
<keyword evidence="11" id="KW-1185">Reference proteome</keyword>
<proteinExistence type="inferred from homology"/>
<keyword evidence="3" id="KW-0479">Metal-binding</keyword>
<feature type="region of interest" description="Disordered" evidence="7">
    <location>
        <begin position="388"/>
        <end position="419"/>
    </location>
</feature>
<evidence type="ECO:0000256" key="1">
    <source>
        <dbReference type="ARBA" id="ARBA00001913"/>
    </source>
</evidence>
<feature type="signal peptide" evidence="8">
    <location>
        <begin position="1"/>
        <end position="32"/>
    </location>
</feature>
<organism evidence="10 11">
    <name type="scientific">Sphingobium boeckii</name>
    <dbReference type="NCBI Taxonomy" id="1082345"/>
    <lineage>
        <taxon>Bacteria</taxon>
        <taxon>Pseudomonadati</taxon>
        <taxon>Pseudomonadota</taxon>
        <taxon>Alphaproteobacteria</taxon>
        <taxon>Sphingomonadales</taxon>
        <taxon>Sphingomonadaceae</taxon>
        <taxon>Sphingobium</taxon>
    </lineage>
</organism>
<comment type="similarity">
    <text evidence="2">Belongs to the sulfatase family.</text>
</comment>
<dbReference type="InterPro" id="IPR017850">
    <property type="entry name" value="Alkaline_phosphatase_core_sf"/>
</dbReference>
<dbReference type="SUPFAM" id="SSF53649">
    <property type="entry name" value="Alkaline phosphatase-like"/>
    <property type="match status" value="1"/>
</dbReference>
<dbReference type="GO" id="GO:0046872">
    <property type="term" value="F:metal ion binding"/>
    <property type="evidence" value="ECO:0007669"/>
    <property type="project" value="UniProtKB-KW"/>
</dbReference>
<dbReference type="Pfam" id="PF00884">
    <property type="entry name" value="Sulfatase"/>
    <property type="match status" value="1"/>
</dbReference>
<keyword evidence="6" id="KW-0106">Calcium</keyword>
<keyword evidence="5" id="KW-0378">Hydrolase</keyword>
<evidence type="ECO:0000256" key="4">
    <source>
        <dbReference type="ARBA" id="ARBA00022729"/>
    </source>
</evidence>
<dbReference type="InterPro" id="IPR035874">
    <property type="entry name" value="IDS"/>
</dbReference>
<dbReference type="AlphaFoldDB" id="A0A7W9EDQ0"/>
<feature type="domain" description="Sulfatase N-terminal" evidence="9">
    <location>
        <begin position="44"/>
        <end position="387"/>
    </location>
</feature>
<dbReference type="GO" id="GO:0004423">
    <property type="term" value="F:iduronate-2-sulfatase activity"/>
    <property type="evidence" value="ECO:0007669"/>
    <property type="project" value="InterPro"/>
</dbReference>
<protein>
    <submittedName>
        <fullName evidence="10">Arylsulfatase A-like enzyme</fullName>
    </submittedName>
</protein>
<gene>
    <name evidence="10" type="ORF">FHS49_001167</name>
</gene>
<dbReference type="PROSITE" id="PS00523">
    <property type="entry name" value="SULFATASE_1"/>
    <property type="match status" value="1"/>
</dbReference>
<dbReference type="CDD" id="cd16030">
    <property type="entry name" value="iduronate-2-sulfatase"/>
    <property type="match status" value="1"/>
</dbReference>